<dbReference type="InterPro" id="IPR029016">
    <property type="entry name" value="GAF-like_dom_sf"/>
</dbReference>
<dbReference type="InterPro" id="IPR050707">
    <property type="entry name" value="HTH_MetabolicPath_Reg"/>
</dbReference>
<dbReference type="Proteomes" id="UP000244248">
    <property type="component" value="Unassembled WGS sequence"/>
</dbReference>
<keyword evidence="3" id="KW-0804">Transcription</keyword>
<dbReference type="AlphaFoldDB" id="A0A2T5MD20"/>
<sequence>MAAREKTTKKTSSHAAALDVALEKSTVPAVSRAAAILRLLGRSSEPVGVQFIARSLSIIPSTCLHILRTLVAEDFVSFDANTKLYTLNVGLLTLARQWLSQNRFADIAQSALDRIAREYGVTAMGVQVSGLDHMIVVAMARSESMIQLHTQIGSRFPATISASGRCIAAFGEYDREELRRRFKGLRWDSAPSLTEWEAQVAETRTKGYALDQGNYMAGVTVVAAPVFGVNEQLANCLVVVGISGQLQDQMLAKIGRDLKDSAAKVSRQLGSA</sequence>
<dbReference type="PANTHER" id="PTHR30136:SF24">
    <property type="entry name" value="HTH-TYPE TRANSCRIPTIONAL REPRESSOR ALLR"/>
    <property type="match status" value="1"/>
</dbReference>
<dbReference type="Pfam" id="PF09339">
    <property type="entry name" value="HTH_IclR"/>
    <property type="match status" value="1"/>
</dbReference>
<dbReference type="GO" id="GO:0003700">
    <property type="term" value="F:DNA-binding transcription factor activity"/>
    <property type="evidence" value="ECO:0007669"/>
    <property type="project" value="TreeGrafter"/>
</dbReference>
<feature type="domain" description="IclR-ED" evidence="7">
    <location>
        <begin position="90"/>
        <end position="271"/>
    </location>
</feature>
<organism evidence="8 9">
    <name type="scientific">Stenotrophobium rhamnosiphilum</name>
    <dbReference type="NCBI Taxonomy" id="2029166"/>
    <lineage>
        <taxon>Bacteria</taxon>
        <taxon>Pseudomonadati</taxon>
        <taxon>Pseudomonadota</taxon>
        <taxon>Gammaproteobacteria</taxon>
        <taxon>Nevskiales</taxon>
        <taxon>Nevskiaceae</taxon>
        <taxon>Stenotrophobium</taxon>
    </lineage>
</organism>
<evidence type="ECO:0000256" key="2">
    <source>
        <dbReference type="ARBA" id="ARBA00023125"/>
    </source>
</evidence>
<keyword evidence="1" id="KW-0805">Transcription regulation</keyword>
<dbReference type="Pfam" id="PF01614">
    <property type="entry name" value="IclR_C"/>
    <property type="match status" value="1"/>
</dbReference>
<dbReference type="Gene3D" id="3.30.450.40">
    <property type="match status" value="1"/>
</dbReference>
<dbReference type="EMBL" id="QANS01000005">
    <property type="protein sequence ID" value="PTU30473.1"/>
    <property type="molecule type" value="Genomic_DNA"/>
</dbReference>
<dbReference type="OrthoDB" id="9807558at2"/>
<dbReference type="PROSITE" id="PS51078">
    <property type="entry name" value="ICLR_ED"/>
    <property type="match status" value="1"/>
</dbReference>
<evidence type="ECO:0000259" key="6">
    <source>
        <dbReference type="PROSITE" id="PS51077"/>
    </source>
</evidence>
<dbReference type="Gene3D" id="1.10.10.10">
    <property type="entry name" value="Winged helix-like DNA-binding domain superfamily/Winged helix DNA-binding domain"/>
    <property type="match status" value="1"/>
</dbReference>
<evidence type="ECO:0000259" key="7">
    <source>
        <dbReference type="PROSITE" id="PS51078"/>
    </source>
</evidence>
<evidence type="ECO:0000313" key="9">
    <source>
        <dbReference type="Proteomes" id="UP000244248"/>
    </source>
</evidence>
<dbReference type="GO" id="GO:0045892">
    <property type="term" value="P:negative regulation of DNA-templated transcription"/>
    <property type="evidence" value="ECO:0007669"/>
    <property type="project" value="TreeGrafter"/>
</dbReference>
<reference evidence="8 9" key="1">
    <citation type="submission" date="2018-04" db="EMBL/GenBank/DDBJ databases">
        <title>Novel species isolated from glacier.</title>
        <authorList>
            <person name="Liu Q."/>
            <person name="Xin Y.-H."/>
        </authorList>
    </citation>
    <scope>NUCLEOTIDE SEQUENCE [LARGE SCALE GENOMIC DNA]</scope>
    <source>
        <strain evidence="8 9">GT1R17</strain>
    </source>
</reference>
<proteinExistence type="predicted"/>
<dbReference type="SMART" id="SM00346">
    <property type="entry name" value="HTH_ICLR"/>
    <property type="match status" value="1"/>
</dbReference>
<name>A0A2T5MD20_9GAMM</name>
<gene>
    <name evidence="8" type="ORF">CJD38_13210</name>
</gene>
<dbReference type="InterPro" id="IPR036390">
    <property type="entry name" value="WH_DNA-bd_sf"/>
</dbReference>
<comment type="caution">
    <text evidence="8">The sequence shown here is derived from an EMBL/GenBank/DDBJ whole genome shotgun (WGS) entry which is preliminary data.</text>
</comment>
<dbReference type="PROSITE" id="PS51077">
    <property type="entry name" value="HTH_ICLR"/>
    <property type="match status" value="1"/>
</dbReference>
<protein>
    <recommendedName>
        <fullName evidence="4">HTH-type transcriptional repressor AllR</fullName>
    </recommendedName>
    <alternativeName>
        <fullName evidence="5">Negative regulator of allantoin and glyoxylate utilization operons</fullName>
    </alternativeName>
</protein>
<keyword evidence="2" id="KW-0238">DNA-binding</keyword>
<evidence type="ECO:0000256" key="3">
    <source>
        <dbReference type="ARBA" id="ARBA00023163"/>
    </source>
</evidence>
<accession>A0A2T5MD20</accession>
<dbReference type="GO" id="GO:0003677">
    <property type="term" value="F:DNA binding"/>
    <property type="evidence" value="ECO:0007669"/>
    <property type="project" value="UniProtKB-KW"/>
</dbReference>
<dbReference type="InterPro" id="IPR005471">
    <property type="entry name" value="Tscrpt_reg_IclR_N"/>
</dbReference>
<dbReference type="InterPro" id="IPR014757">
    <property type="entry name" value="Tscrpt_reg_IclR_C"/>
</dbReference>
<dbReference type="SUPFAM" id="SSF55781">
    <property type="entry name" value="GAF domain-like"/>
    <property type="match status" value="1"/>
</dbReference>
<keyword evidence="9" id="KW-1185">Reference proteome</keyword>
<evidence type="ECO:0000256" key="4">
    <source>
        <dbReference type="ARBA" id="ARBA00040379"/>
    </source>
</evidence>
<evidence type="ECO:0000256" key="1">
    <source>
        <dbReference type="ARBA" id="ARBA00023015"/>
    </source>
</evidence>
<evidence type="ECO:0000256" key="5">
    <source>
        <dbReference type="ARBA" id="ARBA00042627"/>
    </source>
</evidence>
<feature type="domain" description="HTH iclR-type" evidence="6">
    <location>
        <begin position="27"/>
        <end position="89"/>
    </location>
</feature>
<dbReference type="InterPro" id="IPR036388">
    <property type="entry name" value="WH-like_DNA-bd_sf"/>
</dbReference>
<dbReference type="PANTHER" id="PTHR30136">
    <property type="entry name" value="HELIX-TURN-HELIX TRANSCRIPTIONAL REGULATOR, ICLR FAMILY"/>
    <property type="match status" value="1"/>
</dbReference>
<dbReference type="SUPFAM" id="SSF46785">
    <property type="entry name" value="Winged helix' DNA-binding domain"/>
    <property type="match status" value="1"/>
</dbReference>
<evidence type="ECO:0000313" key="8">
    <source>
        <dbReference type="EMBL" id="PTU30473.1"/>
    </source>
</evidence>